<dbReference type="Pfam" id="PF04955">
    <property type="entry name" value="HupE_UreJ"/>
    <property type="match status" value="1"/>
</dbReference>
<sequence>MSKSFTTAIAVAATSLLLASPAFAHTGAGIAGGFSSGFAHPVLGWDHVVAMVAVGLWCAFLGKPGIWVLPVVFPLVMALGALLGFMGIAFPAVEAGIAASAIVLGLLIVFMVRPPVWIAGVVVAFFAMFHGHAHGAELPAAANAVAYGVGFVLATGLLHLCGIGIGALGNSRAGNIAIRIGGGAISVVGGVFLIGAV</sequence>
<feature type="transmembrane region" description="Helical" evidence="1">
    <location>
        <begin position="67"/>
        <end position="89"/>
    </location>
</feature>
<feature type="transmembrane region" description="Helical" evidence="1">
    <location>
        <begin position="117"/>
        <end position="133"/>
    </location>
</feature>
<feature type="signal peptide" evidence="2">
    <location>
        <begin position="1"/>
        <end position="24"/>
    </location>
</feature>
<feature type="transmembrane region" description="Helical" evidence="1">
    <location>
        <begin position="95"/>
        <end position="112"/>
    </location>
</feature>
<organism evidence="3 4">
    <name type="scientific">Sneathiella litorea</name>
    <dbReference type="NCBI Taxonomy" id="2606216"/>
    <lineage>
        <taxon>Bacteria</taxon>
        <taxon>Pseudomonadati</taxon>
        <taxon>Pseudomonadota</taxon>
        <taxon>Alphaproteobacteria</taxon>
        <taxon>Sneathiellales</taxon>
        <taxon>Sneathiellaceae</taxon>
        <taxon>Sneathiella</taxon>
    </lineage>
</organism>
<protein>
    <submittedName>
        <fullName evidence="3">Ni/Fe hydrogenase</fullName>
    </submittedName>
</protein>
<keyword evidence="1" id="KW-0472">Membrane</keyword>
<dbReference type="EMBL" id="WTUW01000009">
    <property type="protein sequence ID" value="MZR32016.1"/>
    <property type="molecule type" value="Genomic_DNA"/>
</dbReference>
<name>A0A6L8WA42_9PROT</name>
<dbReference type="Proteomes" id="UP000476030">
    <property type="component" value="Unassembled WGS sequence"/>
</dbReference>
<evidence type="ECO:0000256" key="2">
    <source>
        <dbReference type="SAM" id="SignalP"/>
    </source>
</evidence>
<dbReference type="PIRSF" id="PIRSF016919">
    <property type="entry name" value="HupE_UreJ"/>
    <property type="match status" value="1"/>
</dbReference>
<feature type="chain" id="PRO_5026847804" evidence="2">
    <location>
        <begin position="25"/>
        <end position="197"/>
    </location>
</feature>
<evidence type="ECO:0000313" key="4">
    <source>
        <dbReference type="Proteomes" id="UP000476030"/>
    </source>
</evidence>
<keyword evidence="1" id="KW-0812">Transmembrane</keyword>
<feature type="transmembrane region" description="Helical" evidence="1">
    <location>
        <begin position="176"/>
        <end position="196"/>
    </location>
</feature>
<proteinExistence type="predicted"/>
<reference evidence="3 4" key="1">
    <citation type="submission" date="2019-12" db="EMBL/GenBank/DDBJ databases">
        <title>Snethiella sp. nov. sp. isolated from sea sand.</title>
        <authorList>
            <person name="Kim J."/>
            <person name="Jeong S.E."/>
            <person name="Jung H.S."/>
            <person name="Jeon C.O."/>
        </authorList>
    </citation>
    <scope>NUCLEOTIDE SEQUENCE [LARGE SCALE GENOMIC DNA]</scope>
    <source>
        <strain evidence="3 4">DP05</strain>
    </source>
</reference>
<feature type="transmembrane region" description="Helical" evidence="1">
    <location>
        <begin position="40"/>
        <end position="60"/>
    </location>
</feature>
<keyword evidence="2" id="KW-0732">Signal</keyword>
<dbReference type="AlphaFoldDB" id="A0A6L8WA42"/>
<gene>
    <name evidence="3" type="ORF">GQE98_15360</name>
</gene>
<evidence type="ECO:0000313" key="3">
    <source>
        <dbReference type="EMBL" id="MZR32016.1"/>
    </source>
</evidence>
<feature type="transmembrane region" description="Helical" evidence="1">
    <location>
        <begin position="145"/>
        <end position="169"/>
    </location>
</feature>
<keyword evidence="1" id="KW-1133">Transmembrane helix</keyword>
<comment type="caution">
    <text evidence="3">The sequence shown here is derived from an EMBL/GenBank/DDBJ whole genome shotgun (WGS) entry which is preliminary data.</text>
</comment>
<accession>A0A6L8WA42</accession>
<evidence type="ECO:0000256" key="1">
    <source>
        <dbReference type="SAM" id="Phobius"/>
    </source>
</evidence>
<dbReference type="InterPro" id="IPR007038">
    <property type="entry name" value="HupE_UreJ"/>
</dbReference>
<keyword evidence="4" id="KW-1185">Reference proteome</keyword>